<feature type="non-terminal residue" evidence="2">
    <location>
        <position position="343"/>
    </location>
</feature>
<name>A0A3N4ITP9_ASCIM</name>
<feature type="region of interest" description="Disordered" evidence="1">
    <location>
        <begin position="103"/>
        <end position="160"/>
    </location>
</feature>
<evidence type="ECO:0000256" key="1">
    <source>
        <dbReference type="SAM" id="MobiDB-lite"/>
    </source>
</evidence>
<gene>
    <name evidence="2" type="ORF">BJ508DRAFT_410397</name>
</gene>
<organism evidence="2 3">
    <name type="scientific">Ascobolus immersus RN42</name>
    <dbReference type="NCBI Taxonomy" id="1160509"/>
    <lineage>
        <taxon>Eukaryota</taxon>
        <taxon>Fungi</taxon>
        <taxon>Dikarya</taxon>
        <taxon>Ascomycota</taxon>
        <taxon>Pezizomycotina</taxon>
        <taxon>Pezizomycetes</taxon>
        <taxon>Pezizales</taxon>
        <taxon>Ascobolaceae</taxon>
        <taxon>Ascobolus</taxon>
    </lineage>
</organism>
<evidence type="ECO:0000313" key="2">
    <source>
        <dbReference type="EMBL" id="RPA87641.1"/>
    </source>
</evidence>
<dbReference type="AlphaFoldDB" id="A0A3N4ITP9"/>
<keyword evidence="3" id="KW-1185">Reference proteome</keyword>
<dbReference type="EMBL" id="ML119646">
    <property type="protein sequence ID" value="RPA87641.1"/>
    <property type="molecule type" value="Genomic_DNA"/>
</dbReference>
<protein>
    <submittedName>
        <fullName evidence="2">Uncharacterized protein</fullName>
    </submittedName>
</protein>
<sequence length="343" mass="38855">MAPDYVYVVESTCLDTDGKFGGGEEEEEHGAFESLEDANEEAMRVIREKYDSPYRKDNYIARWLKNGTIAYEDGCLCMEDYPDWEDSDEWPIKVTVTKQPVTVTRDYQPKEEDEEEEENDQAETTCDEAPVASKKRELENPSDLPPAKRAFTEPVKNSDGSTITARDVSLYEFSTTWDLPPASELPLQKRNGKLFLTRNAAIRTFFKEVLDEELPLNIGVPEHEKEKDIELNAEKLMARHAHGTFSLDRPGELLRFDTVVKEGDNKDTHVSTSHWISKVQRTVVVKPKNGQLEYAILSTEGNVEIEDWSGNLTALGFDTDALLRHEEARNSAAGKSMECPVVI</sequence>
<evidence type="ECO:0000313" key="3">
    <source>
        <dbReference type="Proteomes" id="UP000275078"/>
    </source>
</evidence>
<proteinExistence type="predicted"/>
<feature type="compositionally biased region" description="Acidic residues" evidence="1">
    <location>
        <begin position="111"/>
        <end position="121"/>
    </location>
</feature>
<dbReference type="Proteomes" id="UP000275078">
    <property type="component" value="Unassembled WGS sequence"/>
</dbReference>
<accession>A0A3N4ITP9</accession>
<reference evidence="2 3" key="1">
    <citation type="journal article" date="2018" name="Nat. Ecol. Evol.">
        <title>Pezizomycetes genomes reveal the molecular basis of ectomycorrhizal truffle lifestyle.</title>
        <authorList>
            <person name="Murat C."/>
            <person name="Payen T."/>
            <person name="Noel B."/>
            <person name="Kuo A."/>
            <person name="Morin E."/>
            <person name="Chen J."/>
            <person name="Kohler A."/>
            <person name="Krizsan K."/>
            <person name="Balestrini R."/>
            <person name="Da Silva C."/>
            <person name="Montanini B."/>
            <person name="Hainaut M."/>
            <person name="Levati E."/>
            <person name="Barry K.W."/>
            <person name="Belfiori B."/>
            <person name="Cichocki N."/>
            <person name="Clum A."/>
            <person name="Dockter R.B."/>
            <person name="Fauchery L."/>
            <person name="Guy J."/>
            <person name="Iotti M."/>
            <person name="Le Tacon F."/>
            <person name="Lindquist E.A."/>
            <person name="Lipzen A."/>
            <person name="Malagnac F."/>
            <person name="Mello A."/>
            <person name="Molinier V."/>
            <person name="Miyauchi S."/>
            <person name="Poulain J."/>
            <person name="Riccioni C."/>
            <person name="Rubini A."/>
            <person name="Sitrit Y."/>
            <person name="Splivallo R."/>
            <person name="Traeger S."/>
            <person name="Wang M."/>
            <person name="Zifcakova L."/>
            <person name="Wipf D."/>
            <person name="Zambonelli A."/>
            <person name="Paolocci F."/>
            <person name="Nowrousian M."/>
            <person name="Ottonello S."/>
            <person name="Baldrian P."/>
            <person name="Spatafora J.W."/>
            <person name="Henrissat B."/>
            <person name="Nagy L.G."/>
            <person name="Aury J.M."/>
            <person name="Wincker P."/>
            <person name="Grigoriev I.V."/>
            <person name="Bonfante P."/>
            <person name="Martin F.M."/>
        </authorList>
    </citation>
    <scope>NUCLEOTIDE SEQUENCE [LARGE SCALE GENOMIC DNA]</scope>
    <source>
        <strain evidence="2 3">RN42</strain>
    </source>
</reference>